<evidence type="ECO:0000313" key="1">
    <source>
        <dbReference type="EMBL" id="AJE84262.1"/>
    </source>
</evidence>
<protein>
    <submittedName>
        <fullName evidence="1">Neutral metalloproteinase</fullName>
    </submittedName>
</protein>
<dbReference type="EMBL" id="CP010519">
    <property type="protein sequence ID" value="AJE84262.1"/>
    <property type="molecule type" value="Genomic_DNA"/>
</dbReference>
<proteinExistence type="predicted"/>
<dbReference type="Proteomes" id="UP000031523">
    <property type="component" value="Chromosome"/>
</dbReference>
<dbReference type="AlphaFoldDB" id="A0A0B5F1Q5"/>
<organism evidence="1 2">
    <name type="scientific">Streptomyces albus (strain ATCC 21838 / DSM 41398 / FERM P-419 / JCM 4703 / NBRC 107858)</name>
    <dbReference type="NCBI Taxonomy" id="1081613"/>
    <lineage>
        <taxon>Bacteria</taxon>
        <taxon>Bacillati</taxon>
        <taxon>Actinomycetota</taxon>
        <taxon>Actinomycetes</taxon>
        <taxon>Kitasatosporales</taxon>
        <taxon>Streptomycetaceae</taxon>
        <taxon>Streptomyces</taxon>
    </lineage>
</organism>
<gene>
    <name evidence="1" type="ORF">SLNWT_3886</name>
</gene>
<keyword evidence="2" id="KW-1185">Reference proteome</keyword>
<name>A0A0B5F1Q5_STRA4</name>
<sequence length="388" mass="42069">MSGFSGGARRRAGRGRRWPAGGGLLAALLLLAPVGCAGSPDGDGDRVCLRGSLRYAHRDAEAGTGKPLASAPARNANWELWGRAGGGAQPRMLAAGLTGAEKGGFKACADKGGPLSEVHLKFRSSSANLWRVVNPGTGAQYTFESRHLPEVRTSESLGVVRVPRGQQPAWKIVDTLNELYWPASDANSRGSLCWTSRQPDDDCEQLTFSWGKDETEGGYFDVGDSDQVVLAAGDADSRHTILHEAGHWLQWQLYGHWLPATPDCEEHTFALASSPGCAWTEGFADAAAAYALGDYRYVDVDGTPFDLRNDRDSDWDRGDAVQGRIGSSLLDLWAEDGPDGGDWNRTIALMSRHRSDDFREYFTVERPEAGLSTTGEALDIVREHTLDY</sequence>
<reference evidence="1 2" key="1">
    <citation type="submission" date="2015-01" db="EMBL/GenBank/DDBJ databases">
        <title>Enhanced salinomycin production by adjusting the supply of polyketide extender units in Streptomyce albus DSM 41398.</title>
        <authorList>
            <person name="Lu C."/>
        </authorList>
    </citation>
    <scope>NUCLEOTIDE SEQUENCE [LARGE SCALE GENOMIC DNA]</scope>
    <source>
        <strain evidence="2">ATCC 21838 / DSM 41398 / FERM P-419 / JCM 4703 / NBRC 107858</strain>
    </source>
</reference>
<evidence type="ECO:0000313" key="2">
    <source>
        <dbReference type="Proteomes" id="UP000031523"/>
    </source>
</evidence>
<accession>A0A0B5F1Q5</accession>
<dbReference type="KEGG" id="sals:SLNWT_3886"/>